<accession>A0ACA9NGT3</accession>
<organism evidence="1 2">
    <name type="scientific">Dentiscutata heterogama</name>
    <dbReference type="NCBI Taxonomy" id="1316150"/>
    <lineage>
        <taxon>Eukaryota</taxon>
        <taxon>Fungi</taxon>
        <taxon>Fungi incertae sedis</taxon>
        <taxon>Mucoromycota</taxon>
        <taxon>Glomeromycotina</taxon>
        <taxon>Glomeromycetes</taxon>
        <taxon>Diversisporales</taxon>
        <taxon>Gigasporaceae</taxon>
        <taxon>Dentiscutata</taxon>
    </lineage>
</organism>
<name>A0ACA9NGT3_9GLOM</name>
<dbReference type="Proteomes" id="UP000789702">
    <property type="component" value="Unassembled WGS sequence"/>
</dbReference>
<dbReference type="EMBL" id="CAJVPU010016698">
    <property type="protein sequence ID" value="CAG8654877.1"/>
    <property type="molecule type" value="Genomic_DNA"/>
</dbReference>
<proteinExistence type="predicted"/>
<reference evidence="1" key="1">
    <citation type="submission" date="2021-06" db="EMBL/GenBank/DDBJ databases">
        <authorList>
            <person name="Kallberg Y."/>
            <person name="Tangrot J."/>
            <person name="Rosling A."/>
        </authorList>
    </citation>
    <scope>NUCLEOTIDE SEQUENCE</scope>
    <source>
        <strain evidence="1">IL203A</strain>
    </source>
</reference>
<sequence length="56" mass="6138">VSVASTFRVIHTNSAEPTLNAILPKLVYSTPISPTAISLTNMARFRVMIGLLNSWH</sequence>
<evidence type="ECO:0000313" key="1">
    <source>
        <dbReference type="EMBL" id="CAG8654877.1"/>
    </source>
</evidence>
<gene>
    <name evidence="1" type="ORF">DHETER_LOCUS9474</name>
</gene>
<protein>
    <submittedName>
        <fullName evidence="1">172_t:CDS:1</fullName>
    </submittedName>
</protein>
<feature type="non-terminal residue" evidence="1">
    <location>
        <position position="1"/>
    </location>
</feature>
<evidence type="ECO:0000313" key="2">
    <source>
        <dbReference type="Proteomes" id="UP000789702"/>
    </source>
</evidence>
<comment type="caution">
    <text evidence="1">The sequence shown here is derived from an EMBL/GenBank/DDBJ whole genome shotgun (WGS) entry which is preliminary data.</text>
</comment>
<keyword evidence="2" id="KW-1185">Reference proteome</keyword>